<dbReference type="NCBIfam" id="TIGR01272">
    <property type="entry name" value="gluP"/>
    <property type="match status" value="1"/>
</dbReference>
<reference evidence="10 11" key="1">
    <citation type="submission" date="2021-12" db="EMBL/GenBank/DDBJ databases">
        <title>Mucilaginibacter roseus genome.</title>
        <authorList>
            <person name="Ferreira J.R."/>
            <person name="Newman J.D."/>
        </authorList>
    </citation>
    <scope>NUCLEOTIDE SEQUENCE [LARGE SCALE GENOMIC DNA]</scope>
    <source>
        <strain evidence="10 11">LMG 28454</strain>
    </source>
</reference>
<dbReference type="CDD" id="cd17394">
    <property type="entry name" value="MFS_FucP_like"/>
    <property type="match status" value="1"/>
</dbReference>
<evidence type="ECO:0000313" key="11">
    <source>
        <dbReference type="Proteomes" id="UP001199919"/>
    </source>
</evidence>
<evidence type="ECO:0000256" key="8">
    <source>
        <dbReference type="SAM" id="Phobius"/>
    </source>
</evidence>
<dbReference type="PROSITE" id="PS50850">
    <property type="entry name" value="MFS"/>
    <property type="match status" value="1"/>
</dbReference>
<dbReference type="InterPro" id="IPR036259">
    <property type="entry name" value="MFS_trans_sf"/>
</dbReference>
<dbReference type="RefSeq" id="WP_232178485.1">
    <property type="nucleotide sequence ID" value="NZ_JAJPWV010000005.1"/>
</dbReference>
<dbReference type="Pfam" id="PF07690">
    <property type="entry name" value="MFS_1"/>
    <property type="match status" value="1"/>
</dbReference>
<dbReference type="InterPro" id="IPR011701">
    <property type="entry name" value="MFS"/>
</dbReference>
<comment type="caution">
    <text evidence="10">The sequence shown here is derived from an EMBL/GenBank/DDBJ whole genome shotgun (WGS) entry which is preliminary data.</text>
</comment>
<dbReference type="InterPro" id="IPR005964">
    <property type="entry name" value="Glc/Gal_transptr_bac"/>
</dbReference>
<feature type="transmembrane region" description="Helical" evidence="8">
    <location>
        <begin position="375"/>
        <end position="393"/>
    </location>
</feature>
<gene>
    <name evidence="10" type="ORF">LT679_15320</name>
</gene>
<feature type="transmembrane region" description="Helical" evidence="8">
    <location>
        <begin position="144"/>
        <end position="167"/>
    </location>
</feature>
<evidence type="ECO:0000256" key="2">
    <source>
        <dbReference type="ARBA" id="ARBA00004429"/>
    </source>
</evidence>
<name>A0ABS8U8K5_9SPHI</name>
<feature type="transmembrane region" description="Helical" evidence="8">
    <location>
        <begin position="250"/>
        <end position="267"/>
    </location>
</feature>
<feature type="transmembrane region" description="Helical" evidence="8">
    <location>
        <begin position="12"/>
        <end position="33"/>
    </location>
</feature>
<sequence>MISPESTSKKTAKLNPIFLIGILFFIFGFITWLNSVLIPYLKLACELNNLEAYLVAFCFYIAYFLMATPSAYILNITGYKKGMAAGLVVIAVGALLFIPAALTRQYSLFLFGLFVQGTGLALLQTASNPYITILGPPESAAKRISIMGICNKLAGAIAPIVLGAVALKDADGLKERLDIMSIDEKVIQLNELASRVIMPYIIIVIVLIILAGFIYYSSLPEIDSDKKDDADLVEAPSVTNKTSVFQFPHLLLGAFTLFLYVGAEVIAGDTVINYGAAQGIALTYAKFFTTCTLVCMIAGYLIGIVCIPKYFTQETAMKGSGILGIILSILALVTSSFTSVLMIALLGLANALVWPAIWPMALAGLGKFTKTGASMLVMGISGGAVIPLVYGALSDSFSTQYAYIILVPIYLCIWLYAVKGHKIGLPQNLKSNQLNKN</sequence>
<feature type="transmembrane region" description="Helical" evidence="8">
    <location>
        <begin position="197"/>
        <end position="217"/>
    </location>
</feature>
<dbReference type="Proteomes" id="UP001199919">
    <property type="component" value="Unassembled WGS sequence"/>
</dbReference>
<dbReference type="PANTHER" id="PTHR43702:SF12">
    <property type="entry name" value="N-ACETYL GLUCOSAMINE TRANSPORTER NAGP"/>
    <property type="match status" value="1"/>
</dbReference>
<evidence type="ECO:0000256" key="1">
    <source>
        <dbReference type="ARBA" id="ARBA00003321"/>
    </source>
</evidence>
<feature type="transmembrane region" description="Helical" evidence="8">
    <location>
        <begin position="53"/>
        <end position="75"/>
    </location>
</feature>
<evidence type="ECO:0000256" key="7">
    <source>
        <dbReference type="ARBA" id="ARBA00023136"/>
    </source>
</evidence>
<evidence type="ECO:0000256" key="6">
    <source>
        <dbReference type="ARBA" id="ARBA00022989"/>
    </source>
</evidence>
<feature type="transmembrane region" description="Helical" evidence="8">
    <location>
        <begin position="399"/>
        <end position="418"/>
    </location>
</feature>
<feature type="transmembrane region" description="Helical" evidence="8">
    <location>
        <begin position="82"/>
        <end position="100"/>
    </location>
</feature>
<dbReference type="EMBL" id="JAJPWV010000005">
    <property type="protein sequence ID" value="MCD8741983.1"/>
    <property type="molecule type" value="Genomic_DNA"/>
</dbReference>
<keyword evidence="7 8" id="KW-0472">Membrane</keyword>
<keyword evidence="4" id="KW-1003">Cell membrane</keyword>
<protein>
    <submittedName>
        <fullName evidence="10">Sugar MFS transporter</fullName>
    </submittedName>
</protein>
<comment type="similarity">
    <text evidence="3">Belongs to the major facilitator superfamily. FHS transporter (TC 2.A.1.7) family.</text>
</comment>
<evidence type="ECO:0000256" key="3">
    <source>
        <dbReference type="ARBA" id="ARBA00009120"/>
    </source>
</evidence>
<dbReference type="InterPro" id="IPR020846">
    <property type="entry name" value="MFS_dom"/>
</dbReference>
<dbReference type="InterPro" id="IPR050375">
    <property type="entry name" value="MFS_TsgA-like"/>
</dbReference>
<keyword evidence="6 8" id="KW-1133">Transmembrane helix</keyword>
<feature type="transmembrane region" description="Helical" evidence="8">
    <location>
        <begin position="319"/>
        <end position="337"/>
    </location>
</feature>
<dbReference type="Gene3D" id="1.20.1250.20">
    <property type="entry name" value="MFS general substrate transporter like domains"/>
    <property type="match status" value="2"/>
</dbReference>
<evidence type="ECO:0000313" key="10">
    <source>
        <dbReference type="EMBL" id="MCD8741983.1"/>
    </source>
</evidence>
<feature type="transmembrane region" description="Helical" evidence="8">
    <location>
        <begin position="106"/>
        <end position="123"/>
    </location>
</feature>
<proteinExistence type="inferred from homology"/>
<keyword evidence="5 8" id="KW-0812">Transmembrane</keyword>
<feature type="domain" description="Major facilitator superfamily (MFS) profile" evidence="9">
    <location>
        <begin position="16"/>
        <end position="422"/>
    </location>
</feature>
<comment type="function">
    <text evidence="1">Intake of glucose and galactose.</text>
</comment>
<evidence type="ECO:0000256" key="5">
    <source>
        <dbReference type="ARBA" id="ARBA00022692"/>
    </source>
</evidence>
<organism evidence="10 11">
    <name type="scientific">Mucilaginibacter roseus</name>
    <dbReference type="NCBI Taxonomy" id="1528868"/>
    <lineage>
        <taxon>Bacteria</taxon>
        <taxon>Pseudomonadati</taxon>
        <taxon>Bacteroidota</taxon>
        <taxon>Sphingobacteriia</taxon>
        <taxon>Sphingobacteriales</taxon>
        <taxon>Sphingobacteriaceae</taxon>
        <taxon>Mucilaginibacter</taxon>
    </lineage>
</organism>
<feature type="transmembrane region" description="Helical" evidence="8">
    <location>
        <begin position="287"/>
        <end position="307"/>
    </location>
</feature>
<comment type="subcellular location">
    <subcellularLocation>
        <location evidence="2">Cell inner membrane</location>
        <topology evidence="2">Multi-pass membrane protein</topology>
    </subcellularLocation>
</comment>
<dbReference type="PANTHER" id="PTHR43702">
    <property type="entry name" value="L-FUCOSE-PROTON SYMPORTER"/>
    <property type="match status" value="1"/>
</dbReference>
<evidence type="ECO:0000256" key="4">
    <source>
        <dbReference type="ARBA" id="ARBA00022475"/>
    </source>
</evidence>
<keyword evidence="11" id="KW-1185">Reference proteome</keyword>
<dbReference type="SUPFAM" id="SSF103473">
    <property type="entry name" value="MFS general substrate transporter"/>
    <property type="match status" value="1"/>
</dbReference>
<accession>A0ABS8U8K5</accession>
<feature type="transmembrane region" description="Helical" evidence="8">
    <location>
        <begin position="343"/>
        <end position="363"/>
    </location>
</feature>
<evidence type="ECO:0000259" key="9">
    <source>
        <dbReference type="PROSITE" id="PS50850"/>
    </source>
</evidence>